<comment type="caution">
    <text evidence="5">The sequence shown here is derived from an EMBL/GenBank/DDBJ whole genome shotgun (WGS) entry which is preliminary data.</text>
</comment>
<feature type="domain" description="Flagellar hook protein FlgE/F/G-like D1" evidence="4">
    <location>
        <begin position="130"/>
        <end position="191"/>
    </location>
</feature>
<dbReference type="InterPro" id="IPR037925">
    <property type="entry name" value="FlgE/F/G-like"/>
</dbReference>
<comment type="similarity">
    <text evidence="1">Belongs to the flagella basal body rod proteins family.</text>
</comment>
<accession>A0ABY1LT97</accession>
<evidence type="ECO:0000259" key="4">
    <source>
        <dbReference type="Pfam" id="PF22692"/>
    </source>
</evidence>
<protein>
    <submittedName>
        <fullName evidence="5">Flagellar basal-body rod protein FlgG</fullName>
    </submittedName>
</protein>
<evidence type="ECO:0000259" key="3">
    <source>
        <dbReference type="Pfam" id="PF06429"/>
    </source>
</evidence>
<keyword evidence="5" id="KW-0969">Cilium</keyword>
<feature type="domain" description="Flagellar basal body rod protein N-terminal" evidence="2">
    <location>
        <begin position="5"/>
        <end position="35"/>
    </location>
</feature>
<dbReference type="SUPFAM" id="SSF117143">
    <property type="entry name" value="Flagellar hook protein flgE"/>
    <property type="match status" value="1"/>
</dbReference>
<keyword evidence="5" id="KW-0966">Cell projection</keyword>
<dbReference type="EMBL" id="FXAE01000002">
    <property type="protein sequence ID" value="SME94567.1"/>
    <property type="molecule type" value="Genomic_DNA"/>
</dbReference>
<dbReference type="Pfam" id="PF22692">
    <property type="entry name" value="LlgE_F_G_D1"/>
    <property type="match status" value="1"/>
</dbReference>
<dbReference type="RefSeq" id="WP_016314159.1">
    <property type="nucleotide sequence ID" value="NZ_FXAE01000002.1"/>
</dbReference>
<dbReference type="Pfam" id="PF06429">
    <property type="entry name" value="Flg_bbr_C"/>
    <property type="match status" value="1"/>
</dbReference>
<evidence type="ECO:0000256" key="1">
    <source>
        <dbReference type="ARBA" id="ARBA00009677"/>
    </source>
</evidence>
<evidence type="ECO:0000313" key="5">
    <source>
        <dbReference type="EMBL" id="SME94567.1"/>
    </source>
</evidence>
<dbReference type="Proteomes" id="UP000192939">
    <property type="component" value="Unassembled WGS sequence"/>
</dbReference>
<dbReference type="PANTHER" id="PTHR30435">
    <property type="entry name" value="FLAGELLAR PROTEIN"/>
    <property type="match status" value="1"/>
</dbReference>
<dbReference type="GeneID" id="43346689"/>
<evidence type="ECO:0000313" key="6">
    <source>
        <dbReference type="Proteomes" id="UP000192939"/>
    </source>
</evidence>
<feature type="domain" description="Flagellar basal-body/hook protein C-terminal" evidence="3">
    <location>
        <begin position="250"/>
        <end position="294"/>
    </location>
</feature>
<keyword evidence="5" id="KW-0282">Flagellum</keyword>
<sequence>MLRGLYTAASGMIAEQRRHDTVTQNIANLNTPGYKSVNTVARSFPEMLISLMGDKQSGNNKQIGKLVTGVFAEESLPAFTQGDLKETGKNTDFALISELGLENPETGEPYAFDASGKFVTADGEVIYQPQAFFAVEDNEGNVRYTRDGSFAVNAAGELRTSTGYRVLDTDGNPIILDAGLSVNTLSSDEAGNLTAVDNTGALVNLGTLGITVVEQPYQLVREGNGVFRVADEEAAGVRGLVPGTDGAVVRQGYLEVSNVDTAQSMVDLLAAQRAYESNQKIIQYYDRSLDKAVNEIGKVQ</sequence>
<proteinExistence type="inferred from homology"/>
<dbReference type="PANTHER" id="PTHR30435:SF19">
    <property type="entry name" value="FLAGELLAR BASAL-BODY ROD PROTEIN FLGG"/>
    <property type="match status" value="1"/>
</dbReference>
<keyword evidence="6" id="KW-1185">Reference proteome</keyword>
<reference evidence="5 6" key="1">
    <citation type="submission" date="2017-04" db="EMBL/GenBank/DDBJ databases">
        <authorList>
            <person name="Varghese N."/>
            <person name="Submissions S."/>
        </authorList>
    </citation>
    <scope>NUCLEOTIDE SEQUENCE [LARGE SCALE GENOMIC DNA]</scope>
    <source>
        <strain evidence="5 6">J12</strain>
    </source>
</reference>
<dbReference type="InterPro" id="IPR010930">
    <property type="entry name" value="Flg_bb/hook_C_dom"/>
</dbReference>
<dbReference type="Pfam" id="PF00460">
    <property type="entry name" value="Flg_bb_rod"/>
    <property type="match status" value="1"/>
</dbReference>
<gene>
    <name evidence="5" type="ORF">SAMN02744124_00366</name>
</gene>
<dbReference type="InterPro" id="IPR053967">
    <property type="entry name" value="LlgE_F_G-like_D1"/>
</dbReference>
<organism evidence="5 6">
    <name type="scientific">Paenibacillus barengoltzii J12</name>
    <dbReference type="NCBI Taxonomy" id="935846"/>
    <lineage>
        <taxon>Bacteria</taxon>
        <taxon>Bacillati</taxon>
        <taxon>Bacillota</taxon>
        <taxon>Bacilli</taxon>
        <taxon>Bacillales</taxon>
        <taxon>Paenibacillaceae</taxon>
        <taxon>Paenibacillus</taxon>
    </lineage>
</organism>
<evidence type="ECO:0000259" key="2">
    <source>
        <dbReference type="Pfam" id="PF00460"/>
    </source>
</evidence>
<name>A0ABY1LT97_9BACL</name>
<dbReference type="InterPro" id="IPR001444">
    <property type="entry name" value="Flag_bb_rod_N"/>
</dbReference>